<keyword evidence="2 4" id="KW-0378">Hydrolase</keyword>
<keyword evidence="5" id="KW-1185">Reference proteome</keyword>
<dbReference type="GO" id="GO:0006508">
    <property type="term" value="P:proteolysis"/>
    <property type="evidence" value="ECO:0007669"/>
    <property type="project" value="InterPro"/>
</dbReference>
<evidence type="ECO:0000313" key="5">
    <source>
        <dbReference type="Proteomes" id="UP000005178"/>
    </source>
</evidence>
<name>B1C7T9_9FIRM</name>
<evidence type="ECO:0000259" key="3">
    <source>
        <dbReference type="Pfam" id="PF00561"/>
    </source>
</evidence>
<reference evidence="4" key="2">
    <citation type="submission" date="2013-08" db="EMBL/GenBank/DDBJ databases">
        <title>Draft genome sequence of Anaerofustis stercorihominis (DSM 17244).</title>
        <authorList>
            <person name="Sudarsanam P."/>
            <person name="Ley R."/>
            <person name="Guruge J."/>
            <person name="Turnbaugh P.J."/>
            <person name="Mahowald M."/>
            <person name="Liep D."/>
            <person name="Gordon J."/>
        </authorList>
    </citation>
    <scope>NUCLEOTIDE SEQUENCE</scope>
    <source>
        <strain evidence="4">DSM 17244</strain>
    </source>
</reference>
<comment type="caution">
    <text evidence="4">The sequence shown here is derived from an EMBL/GenBank/DDBJ whole genome shotgun (WGS) entry which is preliminary data.</text>
</comment>
<evidence type="ECO:0000256" key="2">
    <source>
        <dbReference type="ARBA" id="ARBA00022801"/>
    </source>
</evidence>
<dbReference type="EMBL" id="ABIL02000005">
    <property type="protein sequence ID" value="EDS73076.1"/>
    <property type="molecule type" value="Genomic_DNA"/>
</dbReference>
<sequence>MHINEQSKIEINGKPQYISIRAQKDNLPLLLYLHGGPGDSALPLVLKYNRELEEHFTVVVWEQRGAGKSYYDFKNDEITIDMFLEDIYSLSKLLTKKFNQKKIYLLGHSWGAVLGLKFTEKHPEMVIKYIGCGQVVNMKKSCQAAYDFALDHANEKEAERLKKINCSYNDNGWLKDLLYVTKQVVKNKGSLYGKRNYNSLITPFIFSKYYSIMDLYNRQKGSLQSIEYLWQELMDINFENQRSFKILVIFIEGRYDNHVSSALAKKYFDTIESEKEFYWFERSCHFPQWSENDKFNDLIIKLLD</sequence>
<protein>
    <submittedName>
        <fullName evidence="4">Hydrolase, alpha/beta domain protein</fullName>
    </submittedName>
</protein>
<dbReference type="STRING" id="445971.ANASTE_00793"/>
<organism evidence="4 5">
    <name type="scientific">Anaerofustis stercorihominis DSM 17244</name>
    <dbReference type="NCBI Taxonomy" id="445971"/>
    <lineage>
        <taxon>Bacteria</taxon>
        <taxon>Bacillati</taxon>
        <taxon>Bacillota</taxon>
        <taxon>Clostridia</taxon>
        <taxon>Eubacteriales</taxon>
        <taxon>Eubacteriaceae</taxon>
        <taxon>Anaerofustis</taxon>
    </lineage>
</organism>
<dbReference type="PANTHER" id="PTHR43329">
    <property type="entry name" value="EPOXIDE HYDROLASE"/>
    <property type="match status" value="1"/>
</dbReference>
<reference evidence="4" key="1">
    <citation type="submission" date="2008-01" db="EMBL/GenBank/DDBJ databases">
        <authorList>
            <person name="Fulton L."/>
            <person name="Clifton S."/>
            <person name="Fulton B."/>
            <person name="Xu J."/>
            <person name="Minx P."/>
            <person name="Pepin K.H."/>
            <person name="Johnson M."/>
            <person name="Thiruvilangam P."/>
            <person name="Bhonagiri V."/>
            <person name="Nash W.E."/>
            <person name="Mardis E.R."/>
            <person name="Wilson R.K."/>
        </authorList>
    </citation>
    <scope>NUCLEOTIDE SEQUENCE [LARGE SCALE GENOMIC DNA]</scope>
    <source>
        <strain evidence="4">DSM 17244</strain>
    </source>
</reference>
<proteinExistence type="inferred from homology"/>
<dbReference type="AlphaFoldDB" id="B1C7T9"/>
<feature type="domain" description="AB hydrolase-1" evidence="3">
    <location>
        <begin position="28"/>
        <end position="136"/>
    </location>
</feature>
<evidence type="ECO:0000256" key="1">
    <source>
        <dbReference type="ARBA" id="ARBA00010088"/>
    </source>
</evidence>
<dbReference type="RefSeq" id="WP_007049240.1">
    <property type="nucleotide sequence ID" value="NZ_DS560015.1"/>
</dbReference>
<dbReference type="ESTHER" id="9firm-b1c7t9">
    <property type="family name" value="Proline_iminopeptidase"/>
</dbReference>
<dbReference type="GeneID" id="97999677"/>
<dbReference type="InterPro" id="IPR029058">
    <property type="entry name" value="AB_hydrolase_fold"/>
</dbReference>
<evidence type="ECO:0000313" key="4">
    <source>
        <dbReference type="EMBL" id="EDS73076.1"/>
    </source>
</evidence>
<dbReference type="PRINTS" id="PR00793">
    <property type="entry name" value="PROAMNOPTASE"/>
</dbReference>
<dbReference type="eggNOG" id="COG0596">
    <property type="taxonomic scope" value="Bacteria"/>
</dbReference>
<dbReference type="Gene3D" id="3.40.50.1820">
    <property type="entry name" value="alpha/beta hydrolase"/>
    <property type="match status" value="1"/>
</dbReference>
<accession>B1C7T9</accession>
<dbReference type="OrthoDB" id="53505at2"/>
<dbReference type="HOGENOM" id="CLU_049285_1_1_9"/>
<dbReference type="InterPro" id="IPR000073">
    <property type="entry name" value="AB_hydrolase_1"/>
</dbReference>
<dbReference type="Proteomes" id="UP000005178">
    <property type="component" value="Unassembled WGS sequence"/>
</dbReference>
<dbReference type="GO" id="GO:0004177">
    <property type="term" value="F:aminopeptidase activity"/>
    <property type="evidence" value="ECO:0007669"/>
    <property type="project" value="UniProtKB-EC"/>
</dbReference>
<dbReference type="InterPro" id="IPR002410">
    <property type="entry name" value="Peptidase_S33"/>
</dbReference>
<comment type="similarity">
    <text evidence="1">Belongs to the peptidase S33 family.</text>
</comment>
<dbReference type="Pfam" id="PF00561">
    <property type="entry name" value="Abhydrolase_1"/>
    <property type="match status" value="1"/>
</dbReference>
<dbReference type="SUPFAM" id="SSF53474">
    <property type="entry name" value="alpha/beta-Hydrolases"/>
    <property type="match status" value="1"/>
</dbReference>
<gene>
    <name evidence="4" type="ORF">ANASTE_00793</name>
</gene>